<dbReference type="GO" id="GO:0003682">
    <property type="term" value="F:chromatin binding"/>
    <property type="evidence" value="ECO:0007669"/>
    <property type="project" value="TreeGrafter"/>
</dbReference>
<evidence type="ECO:0000256" key="3">
    <source>
        <dbReference type="ARBA" id="ARBA00023242"/>
    </source>
</evidence>
<name>A0A177TE44_9BASI</name>
<dbReference type="SUPFAM" id="SSF46785">
    <property type="entry name" value="Winged helix' DNA-binding domain"/>
    <property type="match status" value="1"/>
</dbReference>
<feature type="region of interest" description="Disordered" evidence="4">
    <location>
        <begin position="663"/>
        <end position="687"/>
    </location>
</feature>
<reference evidence="7" key="1">
    <citation type="submission" date="2016-04" db="EMBL/GenBank/DDBJ databases">
        <authorList>
            <person name="Nguyen H.D."/>
            <person name="Samba Siva P."/>
            <person name="Cullis J."/>
            <person name="Levesque C.A."/>
            <person name="Hambleton S."/>
        </authorList>
    </citation>
    <scope>NUCLEOTIDE SEQUENCE</scope>
    <source>
        <strain evidence="7">DAOMC 236416</strain>
    </source>
</reference>
<evidence type="ECO:0000256" key="4">
    <source>
        <dbReference type="SAM" id="MobiDB-lite"/>
    </source>
</evidence>
<evidence type="ECO:0000256" key="2">
    <source>
        <dbReference type="ARBA" id="ARBA00009870"/>
    </source>
</evidence>
<dbReference type="GO" id="GO:0007062">
    <property type="term" value="P:sister chromatid cohesion"/>
    <property type="evidence" value="ECO:0007669"/>
    <property type="project" value="InterPro"/>
</dbReference>
<dbReference type="Gene3D" id="1.10.10.580">
    <property type="entry name" value="Structural maintenance of chromosome 1. Chain E"/>
    <property type="match status" value="1"/>
</dbReference>
<dbReference type="Pfam" id="PF04825">
    <property type="entry name" value="Rad21_Rec8_N"/>
    <property type="match status" value="1"/>
</dbReference>
<feature type="compositionally biased region" description="Polar residues" evidence="4">
    <location>
        <begin position="760"/>
        <end position="775"/>
    </location>
</feature>
<dbReference type="InterPro" id="IPR006910">
    <property type="entry name" value="Rad21_Rec8_N"/>
</dbReference>
<dbReference type="InterPro" id="IPR006909">
    <property type="entry name" value="Rad21/Rec8_C_eu"/>
</dbReference>
<evidence type="ECO:0000313" key="7">
    <source>
        <dbReference type="EMBL" id="KAE8251460.1"/>
    </source>
</evidence>
<evidence type="ECO:0000256" key="1">
    <source>
        <dbReference type="ARBA" id="ARBA00004123"/>
    </source>
</evidence>
<gene>
    <name evidence="7" type="ORF">A4X13_0g3986</name>
</gene>
<organism evidence="7 8">
    <name type="scientific">Tilletia indica</name>
    <dbReference type="NCBI Taxonomy" id="43049"/>
    <lineage>
        <taxon>Eukaryota</taxon>
        <taxon>Fungi</taxon>
        <taxon>Dikarya</taxon>
        <taxon>Basidiomycota</taxon>
        <taxon>Ustilaginomycotina</taxon>
        <taxon>Exobasidiomycetes</taxon>
        <taxon>Tilletiales</taxon>
        <taxon>Tilletiaceae</taxon>
        <taxon>Tilletia</taxon>
    </lineage>
</organism>
<comment type="caution">
    <text evidence="7">The sequence shown here is derived from an EMBL/GenBank/DDBJ whole genome shotgun (WGS) entry which is preliminary data.</text>
</comment>
<feature type="region of interest" description="Disordered" evidence="4">
    <location>
        <begin position="383"/>
        <end position="445"/>
    </location>
</feature>
<feature type="region of interest" description="Disordered" evidence="4">
    <location>
        <begin position="295"/>
        <end position="337"/>
    </location>
</feature>
<feature type="domain" description="Rad21/Rec8-like protein N-terminal" evidence="6">
    <location>
        <begin position="1"/>
        <end position="97"/>
    </location>
</feature>
<feature type="compositionally biased region" description="Acidic residues" evidence="4">
    <location>
        <begin position="399"/>
        <end position="412"/>
    </location>
</feature>
<evidence type="ECO:0008006" key="9">
    <source>
        <dbReference type="Google" id="ProtNLM"/>
    </source>
</evidence>
<comment type="subcellular location">
    <subcellularLocation>
        <location evidence="1">Nucleus</location>
    </subcellularLocation>
</comment>
<accession>A0A177TE44</accession>
<reference evidence="7" key="2">
    <citation type="journal article" date="2019" name="IMA Fungus">
        <title>Genome sequencing and comparison of five Tilletia species to identify candidate genes for the detection of regulated species infecting wheat.</title>
        <authorList>
            <person name="Nguyen H.D.T."/>
            <person name="Sultana T."/>
            <person name="Kesanakurti P."/>
            <person name="Hambleton S."/>
        </authorList>
    </citation>
    <scope>NUCLEOTIDE SEQUENCE</scope>
    <source>
        <strain evidence="7">DAOMC 236416</strain>
    </source>
</reference>
<dbReference type="InterPro" id="IPR036390">
    <property type="entry name" value="WH_DNA-bd_sf"/>
</dbReference>
<protein>
    <recommendedName>
        <fullName evidence="9">Rad21/Rec8-like protein N-terminal domain-containing protein</fullName>
    </recommendedName>
</protein>
<dbReference type="Proteomes" id="UP000077521">
    <property type="component" value="Unassembled WGS sequence"/>
</dbReference>
<keyword evidence="3" id="KW-0539">Nucleus</keyword>
<comment type="similarity">
    <text evidence="2">Belongs to the rad21 family.</text>
</comment>
<dbReference type="Pfam" id="PF04824">
    <property type="entry name" value="Rad21_Rec8"/>
    <property type="match status" value="1"/>
</dbReference>
<feature type="compositionally biased region" description="Basic and acidic residues" evidence="4">
    <location>
        <begin position="426"/>
        <end position="445"/>
    </location>
</feature>
<feature type="domain" description="Rad21/Rec8-like protein C-terminal eukaryotic" evidence="5">
    <location>
        <begin position="799"/>
        <end position="846"/>
    </location>
</feature>
<dbReference type="InterPro" id="IPR023093">
    <property type="entry name" value="ScpA-like_C"/>
</dbReference>
<evidence type="ECO:0000313" key="8">
    <source>
        <dbReference type="Proteomes" id="UP000077521"/>
    </source>
</evidence>
<feature type="region of interest" description="Disordered" evidence="4">
    <location>
        <begin position="741"/>
        <end position="776"/>
    </location>
</feature>
<evidence type="ECO:0000259" key="6">
    <source>
        <dbReference type="Pfam" id="PF04825"/>
    </source>
</evidence>
<dbReference type="AlphaFoldDB" id="A0A177TE44"/>
<dbReference type="GO" id="GO:1990414">
    <property type="term" value="P:replication-born double-strand break repair via sister chromatid exchange"/>
    <property type="evidence" value="ECO:0007669"/>
    <property type="project" value="TreeGrafter"/>
</dbReference>
<dbReference type="PANTHER" id="PTHR12585:SF72">
    <property type="entry name" value="MEIOTIC RECOMBINATION PROTEIN REC8"/>
    <property type="match status" value="1"/>
</dbReference>
<proteinExistence type="inferred from homology"/>
<dbReference type="GO" id="GO:0008278">
    <property type="term" value="C:cohesin complex"/>
    <property type="evidence" value="ECO:0007669"/>
    <property type="project" value="InterPro"/>
</dbReference>
<keyword evidence="8" id="KW-1185">Reference proteome</keyword>
<evidence type="ECO:0000259" key="5">
    <source>
        <dbReference type="Pfam" id="PF04824"/>
    </source>
</evidence>
<dbReference type="PANTHER" id="PTHR12585">
    <property type="entry name" value="SCC1 / RAD21 FAMILY MEMBER"/>
    <property type="match status" value="1"/>
</dbReference>
<feature type="region of interest" description="Disordered" evidence="4">
    <location>
        <begin position="164"/>
        <end position="212"/>
    </location>
</feature>
<sequence>MFYNVDLLNKPKSRLGIIWLAATIGSRSSFKKLSKADVGSVDLVKICQELAAPDEAMALRLSSQLLYGTVRIYEQQLDSLHRAAEAMQIALKKSFLQPTTGSSGAQISGLRVADPQDLSLSKRSSTSVTLKPNEYCYVGEFFFDYAQELGRVLGKDPEEIYQERGFGSSASGSQRASTEEPGRTKHESAMERESNMSSSQRSAPGRNTGFGPAYSASYGESALDQDFGFDGFDLAGANIDLGLFDNLDADAPPPLPHDDIEMAGRDKAVADQLDMADLELGLFDSVKNRAGILANPSDAQFGGRHARRRTGSKSGSDLSVGQGRDAGQHGSDSDLLNQRLGDFANDMALDFGPDEAGMDFLLPPLDLEGVKALETSHTDLKRRLDQLEADVPGTADGDKDNEDEEIPLEEEMPPTPKRPRLRSRKLPMDKKTQLTQDEMRSSRQDYVERQAAIRSTIDKAKRQKETDRWTAGMVGIKLFGPTIGPWSEMVTEVLIKKDEEWSAFKKMAQAEYAKKRGTVYVQDAAESLASTIAAAASQSKNRDMVHGAGTQLPVPGMLSEKALGKQRAISPRSPAAQSFRSTMMFDHQGQASRSHREGSFALSDGRQGSVDMQFDFGAGPDDGGFMMFDSGSVGGFAPRSRQSSMGHAPIFNVSRQGSVARSIGRADADSRSSIGEARQHSGRLTPLPGFVPWSQTLDVNGATQLDGFSQKLPPAYLLSPGMASIPRSIPRRSITPALARDATAGSAAMGRPGAAGEGESANTDVQGTQTTATESQVERDLKNFLKYATKLSTKKQKEKESLCLSDIAPMGLVDRTTACKAFYNTLALATSGKMQVKQDRPYGPIRMGPVLQS</sequence>
<feature type="compositionally biased region" description="Basic and acidic residues" evidence="4">
    <location>
        <begin position="177"/>
        <end position="194"/>
    </location>
</feature>
<dbReference type="InterPro" id="IPR039781">
    <property type="entry name" value="Rad21/Rec8-like"/>
</dbReference>
<dbReference type="GO" id="GO:0005634">
    <property type="term" value="C:nucleus"/>
    <property type="evidence" value="ECO:0007669"/>
    <property type="project" value="UniProtKB-SubCell"/>
</dbReference>
<dbReference type="EMBL" id="LWDF02000245">
    <property type="protein sequence ID" value="KAE8251460.1"/>
    <property type="molecule type" value="Genomic_DNA"/>
</dbReference>